<keyword evidence="1" id="KW-0732">Signal</keyword>
<organism evidence="3 4">
    <name type="scientific">Saccoglossus kowalevskii</name>
    <name type="common">Acorn worm</name>
    <dbReference type="NCBI Taxonomy" id="10224"/>
    <lineage>
        <taxon>Eukaryota</taxon>
        <taxon>Metazoa</taxon>
        <taxon>Hemichordata</taxon>
        <taxon>Enteropneusta</taxon>
        <taxon>Harrimaniidae</taxon>
        <taxon>Saccoglossus</taxon>
    </lineage>
</organism>
<proteinExistence type="predicted"/>
<dbReference type="Proteomes" id="UP000694865">
    <property type="component" value="Unplaced"/>
</dbReference>
<dbReference type="InterPro" id="IPR001304">
    <property type="entry name" value="C-type_lectin-like"/>
</dbReference>
<dbReference type="GeneID" id="100376401"/>
<dbReference type="PROSITE" id="PS50041">
    <property type="entry name" value="C_TYPE_LECTIN_2"/>
    <property type="match status" value="1"/>
</dbReference>
<dbReference type="RefSeq" id="XP_006811876.1">
    <property type="nucleotide sequence ID" value="XM_006811813.1"/>
</dbReference>
<name>A0ABM0LVT5_SACKO</name>
<feature type="signal peptide" evidence="1">
    <location>
        <begin position="1"/>
        <end position="24"/>
    </location>
</feature>
<dbReference type="InterPro" id="IPR050801">
    <property type="entry name" value="Ca-Dep_Lectins_ImmuneDev"/>
</dbReference>
<dbReference type="Gene3D" id="3.10.100.10">
    <property type="entry name" value="Mannose-Binding Protein A, subunit A"/>
    <property type="match status" value="1"/>
</dbReference>
<accession>A0ABM0LVT5</accession>
<dbReference type="InterPro" id="IPR016186">
    <property type="entry name" value="C-type_lectin-like/link_sf"/>
</dbReference>
<dbReference type="SMART" id="SM00034">
    <property type="entry name" value="CLECT"/>
    <property type="match status" value="1"/>
</dbReference>
<dbReference type="PANTHER" id="PTHR22801">
    <property type="entry name" value="LITHOSTATHINE"/>
    <property type="match status" value="1"/>
</dbReference>
<evidence type="ECO:0000313" key="3">
    <source>
        <dbReference type="Proteomes" id="UP000694865"/>
    </source>
</evidence>
<evidence type="ECO:0000256" key="1">
    <source>
        <dbReference type="SAM" id="SignalP"/>
    </source>
</evidence>
<reference evidence="4" key="1">
    <citation type="submission" date="2025-08" db="UniProtKB">
        <authorList>
            <consortium name="RefSeq"/>
        </authorList>
    </citation>
    <scope>IDENTIFICATION</scope>
    <source>
        <tissue evidence="4">Testes</tissue>
    </source>
</reference>
<dbReference type="CDD" id="cd00037">
    <property type="entry name" value="CLECT"/>
    <property type="match status" value="1"/>
</dbReference>
<protein>
    <submittedName>
        <fullName evidence="4">Perlucin-like protein-like</fullName>
    </submittedName>
</protein>
<evidence type="ECO:0000259" key="2">
    <source>
        <dbReference type="PROSITE" id="PS50041"/>
    </source>
</evidence>
<gene>
    <name evidence="4" type="primary">LOC100376401</name>
</gene>
<dbReference type="PANTHER" id="PTHR22801:SF63">
    <property type="entry name" value="C-TYPE LECTIN DOMAIN-CONTAINING PROTEIN"/>
    <property type="match status" value="1"/>
</dbReference>
<keyword evidence="3" id="KW-1185">Reference proteome</keyword>
<sequence length="186" mass="20978">MKLNFRVSLLFVLSVFSIARESGAVLPDLCDGHNLFMFFKDRKDWVSARDDCILRGGRLALINSAETHDAIKTHIRNIDELWNAAGGGYWFGLNDRDNEGTYVFEGSAGVELTYHDGWCSEKVGRRIVNQPNNNTAKNPDGQDCAQLWRNNKKKPKYDFDDAYCDNRKGYICEIVNSQDCGSGNLG</sequence>
<dbReference type="SUPFAM" id="SSF56436">
    <property type="entry name" value="C-type lectin-like"/>
    <property type="match status" value="1"/>
</dbReference>
<dbReference type="Pfam" id="PF00059">
    <property type="entry name" value="Lectin_C"/>
    <property type="match status" value="1"/>
</dbReference>
<feature type="domain" description="C-type lectin" evidence="2">
    <location>
        <begin position="36"/>
        <end position="173"/>
    </location>
</feature>
<feature type="chain" id="PRO_5046691610" evidence="1">
    <location>
        <begin position="25"/>
        <end position="186"/>
    </location>
</feature>
<dbReference type="InterPro" id="IPR016187">
    <property type="entry name" value="CTDL_fold"/>
</dbReference>
<evidence type="ECO:0000313" key="4">
    <source>
        <dbReference type="RefSeq" id="XP_006811876.1"/>
    </source>
</evidence>